<comment type="caution">
    <text evidence="2">The sequence shown here is derived from an EMBL/GenBank/DDBJ whole genome shotgun (WGS) entry which is preliminary data.</text>
</comment>
<proteinExistence type="predicted"/>
<organism evidence="2 3">
    <name type="scientific">Acaulospora morrowiae</name>
    <dbReference type="NCBI Taxonomy" id="94023"/>
    <lineage>
        <taxon>Eukaryota</taxon>
        <taxon>Fungi</taxon>
        <taxon>Fungi incertae sedis</taxon>
        <taxon>Mucoromycota</taxon>
        <taxon>Glomeromycotina</taxon>
        <taxon>Glomeromycetes</taxon>
        <taxon>Diversisporales</taxon>
        <taxon>Acaulosporaceae</taxon>
        <taxon>Acaulospora</taxon>
    </lineage>
</organism>
<sequence length="102" mass="11203">SVFKNELSKNLDSVRNDIVQLAPYLPPLTSSNLVNIVTNFSSQLPQKVMVLIIQQFTKSLNTSFKVAISFGILVFLISLFMGNEKPGFKKREGKSDGALAGL</sequence>
<reference evidence="2" key="1">
    <citation type="submission" date="2021-06" db="EMBL/GenBank/DDBJ databases">
        <authorList>
            <person name="Kallberg Y."/>
            <person name="Tangrot J."/>
            <person name="Rosling A."/>
        </authorList>
    </citation>
    <scope>NUCLEOTIDE SEQUENCE</scope>
    <source>
        <strain evidence="2">CL551</strain>
    </source>
</reference>
<feature type="non-terminal residue" evidence="2">
    <location>
        <position position="1"/>
    </location>
</feature>
<dbReference type="EMBL" id="CAJVPV010011768">
    <property type="protein sequence ID" value="CAG8664275.1"/>
    <property type="molecule type" value="Genomic_DNA"/>
</dbReference>
<keyword evidence="1" id="KW-0812">Transmembrane</keyword>
<evidence type="ECO:0000256" key="1">
    <source>
        <dbReference type="SAM" id="Phobius"/>
    </source>
</evidence>
<dbReference type="Proteomes" id="UP000789342">
    <property type="component" value="Unassembled WGS sequence"/>
</dbReference>
<name>A0A9N9HCV5_9GLOM</name>
<accession>A0A9N9HCV5</accession>
<dbReference type="AlphaFoldDB" id="A0A9N9HCV5"/>
<dbReference type="OrthoDB" id="10021397at2759"/>
<keyword evidence="1" id="KW-0472">Membrane</keyword>
<keyword evidence="3" id="KW-1185">Reference proteome</keyword>
<evidence type="ECO:0000313" key="3">
    <source>
        <dbReference type="Proteomes" id="UP000789342"/>
    </source>
</evidence>
<evidence type="ECO:0000313" key="2">
    <source>
        <dbReference type="EMBL" id="CAG8664275.1"/>
    </source>
</evidence>
<feature type="transmembrane region" description="Helical" evidence="1">
    <location>
        <begin position="64"/>
        <end position="82"/>
    </location>
</feature>
<gene>
    <name evidence="2" type="ORF">AMORRO_LOCUS10545</name>
</gene>
<protein>
    <submittedName>
        <fullName evidence="2">4604_t:CDS:1</fullName>
    </submittedName>
</protein>
<keyword evidence="1" id="KW-1133">Transmembrane helix</keyword>